<dbReference type="PANTHER" id="PTHR28055:SF1">
    <property type="entry name" value="ALTERED INHERITANCE OF MITOCHONDRIA PROTEIN 41, MITOCHONDRIAL"/>
    <property type="match status" value="1"/>
</dbReference>
<protein>
    <submittedName>
        <fullName evidence="1">GatB/Yqey domain protein</fullName>
    </submittedName>
</protein>
<organism evidence="1 2">
    <name type="scientific">Candidatus Roizmanbacteria bacterium GW2011_GWA2_37_7</name>
    <dbReference type="NCBI Taxonomy" id="1618481"/>
    <lineage>
        <taxon>Bacteria</taxon>
        <taxon>Candidatus Roizmaniibacteriota</taxon>
    </lineage>
</organism>
<dbReference type="Proteomes" id="UP000034471">
    <property type="component" value="Unassembled WGS sequence"/>
</dbReference>
<dbReference type="InterPro" id="IPR042184">
    <property type="entry name" value="YqeY/Aim41_N"/>
</dbReference>
<dbReference type="AlphaFoldDB" id="A0A0G0JLM5"/>
<accession>A0A0G0JLM5</accession>
<evidence type="ECO:0000313" key="1">
    <source>
        <dbReference type="EMBL" id="KKQ37604.1"/>
    </source>
</evidence>
<gene>
    <name evidence="1" type="ORF">US54_C0030G0011</name>
</gene>
<name>A0A0G0JLM5_9BACT</name>
<reference evidence="1 2" key="1">
    <citation type="journal article" date="2015" name="Nature">
        <title>rRNA introns, odd ribosomes, and small enigmatic genomes across a large radiation of phyla.</title>
        <authorList>
            <person name="Brown C.T."/>
            <person name="Hug L.A."/>
            <person name="Thomas B.C."/>
            <person name="Sharon I."/>
            <person name="Castelle C.J."/>
            <person name="Singh A."/>
            <person name="Wilkins M.J."/>
            <person name="Williams K.H."/>
            <person name="Banfield J.F."/>
        </authorList>
    </citation>
    <scope>NUCLEOTIDE SEQUENCE [LARGE SCALE GENOMIC DNA]</scope>
</reference>
<evidence type="ECO:0000313" key="2">
    <source>
        <dbReference type="Proteomes" id="UP000034471"/>
    </source>
</evidence>
<dbReference type="Gene3D" id="1.10.1510.10">
    <property type="entry name" value="Uncharacterised protein YqeY/AIM41 PF09424, N-terminal domain"/>
    <property type="match status" value="1"/>
</dbReference>
<sequence>MIKQTLQKEQIEAMKAKETFRLQTIRYILAQIKNKEIDSQKELSDEEVVDVLRKEAKKLQDSIDAYKNANRDDLQTESQQQLDILSTYLPQQLSDKELKVKVQDIVDQKKELFEKNPNAMIGICIGKLKSMADSGRIAQIVRSLQEK</sequence>
<proteinExistence type="predicted"/>
<dbReference type="InterPro" id="IPR019004">
    <property type="entry name" value="YqeY/Aim41"/>
</dbReference>
<dbReference type="Pfam" id="PF09424">
    <property type="entry name" value="YqeY"/>
    <property type="match status" value="1"/>
</dbReference>
<dbReference type="InterPro" id="IPR023168">
    <property type="entry name" value="GatB_Yqey_C_2"/>
</dbReference>
<dbReference type="EMBL" id="LBTJ01000030">
    <property type="protein sequence ID" value="KKQ37604.1"/>
    <property type="molecule type" value="Genomic_DNA"/>
</dbReference>
<dbReference type="GO" id="GO:0016884">
    <property type="term" value="F:carbon-nitrogen ligase activity, with glutamine as amido-N-donor"/>
    <property type="evidence" value="ECO:0007669"/>
    <property type="project" value="InterPro"/>
</dbReference>
<dbReference type="InterPro" id="IPR003789">
    <property type="entry name" value="Asn/Gln_tRNA_amidoTrase-B-like"/>
</dbReference>
<dbReference type="SUPFAM" id="SSF89095">
    <property type="entry name" value="GatB/YqeY motif"/>
    <property type="match status" value="1"/>
</dbReference>
<comment type="caution">
    <text evidence="1">The sequence shown here is derived from an EMBL/GenBank/DDBJ whole genome shotgun (WGS) entry which is preliminary data.</text>
</comment>
<dbReference type="Gene3D" id="1.10.10.410">
    <property type="match status" value="1"/>
</dbReference>
<dbReference type="STRING" id="1618481.US54_C0030G0011"/>
<dbReference type="PANTHER" id="PTHR28055">
    <property type="entry name" value="ALTERED INHERITANCE OF MITOCHONDRIA PROTEIN 41, MITOCHONDRIAL"/>
    <property type="match status" value="1"/>
</dbReference>